<dbReference type="OrthoDB" id="9757917at2"/>
<keyword evidence="4 8" id="KW-0347">Helicase</keyword>
<evidence type="ECO:0000256" key="3">
    <source>
        <dbReference type="ARBA" id="ARBA00022801"/>
    </source>
</evidence>
<dbReference type="PANTHER" id="PTHR43788">
    <property type="entry name" value="DNA2/NAM7 HELICASE FAMILY MEMBER"/>
    <property type="match status" value="1"/>
</dbReference>
<feature type="domain" description="DNA2/NAM7 helicase helicase" evidence="6">
    <location>
        <begin position="771"/>
        <end position="830"/>
    </location>
</feature>
<evidence type="ECO:0000256" key="5">
    <source>
        <dbReference type="ARBA" id="ARBA00022840"/>
    </source>
</evidence>
<keyword evidence="2" id="KW-0547">Nucleotide-binding</keyword>
<accession>A0A160T443</accession>
<gene>
    <name evidence="8" type="ORF">CFX0092_A2684</name>
</gene>
<dbReference type="PANTHER" id="PTHR43788:SF8">
    <property type="entry name" value="DNA-BINDING PROTEIN SMUBP-2"/>
    <property type="match status" value="1"/>
</dbReference>
<evidence type="ECO:0000259" key="6">
    <source>
        <dbReference type="Pfam" id="PF13086"/>
    </source>
</evidence>
<evidence type="ECO:0000256" key="2">
    <source>
        <dbReference type="ARBA" id="ARBA00022741"/>
    </source>
</evidence>
<dbReference type="InterPro" id="IPR041679">
    <property type="entry name" value="DNA2/NAM7-like_C"/>
</dbReference>
<reference evidence="8" key="1">
    <citation type="submission" date="2016-01" db="EMBL/GenBank/DDBJ databases">
        <authorList>
            <person name="Mcilroy J.S."/>
            <person name="Karst M S."/>
            <person name="Albertsen M."/>
        </authorList>
    </citation>
    <scope>NUCLEOTIDE SEQUENCE</scope>
    <source>
        <strain evidence="8">Cfx-K</strain>
    </source>
</reference>
<comment type="similarity">
    <text evidence="1">Belongs to the DNA2/NAM7 helicase family.</text>
</comment>
<dbReference type="GO" id="GO:0043139">
    <property type="term" value="F:5'-3' DNA helicase activity"/>
    <property type="evidence" value="ECO:0007669"/>
    <property type="project" value="TreeGrafter"/>
</dbReference>
<evidence type="ECO:0000256" key="4">
    <source>
        <dbReference type="ARBA" id="ARBA00022806"/>
    </source>
</evidence>
<dbReference type="GO" id="GO:0016787">
    <property type="term" value="F:hydrolase activity"/>
    <property type="evidence" value="ECO:0007669"/>
    <property type="project" value="UniProtKB-KW"/>
</dbReference>
<keyword evidence="9" id="KW-1185">Reference proteome</keyword>
<dbReference type="SUPFAM" id="SSF52540">
    <property type="entry name" value="P-loop containing nucleoside triphosphate hydrolases"/>
    <property type="match status" value="1"/>
</dbReference>
<feature type="domain" description="DNA2/NAM7 helicase-like C-terminal" evidence="7">
    <location>
        <begin position="936"/>
        <end position="1041"/>
    </location>
</feature>
<organism evidence="8 9">
    <name type="scientific">Candidatus Promineifilum breve</name>
    <dbReference type="NCBI Taxonomy" id="1806508"/>
    <lineage>
        <taxon>Bacteria</taxon>
        <taxon>Bacillati</taxon>
        <taxon>Chloroflexota</taxon>
        <taxon>Ardenticatenia</taxon>
        <taxon>Candidatus Promineifilales</taxon>
        <taxon>Candidatus Promineifilaceae</taxon>
        <taxon>Candidatus Promineifilum</taxon>
    </lineage>
</organism>
<dbReference type="InterPro" id="IPR027417">
    <property type="entry name" value="P-loop_NTPase"/>
</dbReference>
<dbReference type="Pfam" id="PF13086">
    <property type="entry name" value="AAA_11"/>
    <property type="match status" value="1"/>
</dbReference>
<dbReference type="InterPro" id="IPR041677">
    <property type="entry name" value="DNA2/NAM7_AAA_11"/>
</dbReference>
<dbReference type="GO" id="GO:0005524">
    <property type="term" value="F:ATP binding"/>
    <property type="evidence" value="ECO:0007669"/>
    <property type="project" value="UniProtKB-KW"/>
</dbReference>
<dbReference type="EMBL" id="LN890655">
    <property type="protein sequence ID" value="CUS04562.2"/>
    <property type="molecule type" value="Genomic_DNA"/>
</dbReference>
<protein>
    <submittedName>
        <fullName evidence="8">DNA helicase related protein</fullName>
    </submittedName>
</protein>
<dbReference type="KEGG" id="pbf:CFX0092_A2684"/>
<keyword evidence="5" id="KW-0067">ATP-binding</keyword>
<evidence type="ECO:0000313" key="8">
    <source>
        <dbReference type="EMBL" id="CUS04562.2"/>
    </source>
</evidence>
<evidence type="ECO:0000259" key="7">
    <source>
        <dbReference type="Pfam" id="PF13087"/>
    </source>
</evidence>
<dbReference type="AlphaFoldDB" id="A0A160T443"/>
<evidence type="ECO:0000256" key="1">
    <source>
        <dbReference type="ARBA" id="ARBA00007913"/>
    </source>
</evidence>
<sequence>MRGCTGFVEVLIVADEIKAKAQILDYWRAIELFSPQGIPKVNPRDKYEPVIELIADSLPPWHPDHPLQRRSNDRELTWRHQVYCGIFELARVLKLLEDKVGRDPDSPDEYVMQESAVCTFTVTNNGQLLSNSLVISTCPWAAARTINPGPQDPGWLYGFDELSAKIASHFNKTPQIKQDASQLENLSPNEVEQLTTPILSAADVFREASKIIVELGAHAFIDHLAIRVKSYRISRRREEVADDNDSLNSFFINDLERVSSSVQSANLGDGLATLLRSRTPDIISKRIDVREDHVTTYDLLSPARFPQGCWPARNKASLFLSQQLAVNWIMAKFATNLGITSVNGPPGTGKTTLIRELIASVVVERAKRLAELKSPDQAFSGVVERWLDNGYTRSVSFWHHSLEGFELVVASTNNGAVENVVLEIPGRDAVDPDYTREDTYFASFAERLLDAPAWALIAARLGNKSNRSAFVNKFWYAGANQEQSGPGEKVIEKSNFLEYLKDKREGVFDWTIAVDRFKKAIQKETQLRNERLAVYQLAKTIPALRSCVSGLIREVDEAMDLRQAIMEDLSTAEATLDRNTKAIEATINDRLLHQNFRPGLWQIIFSLGKELRRWQGKDHALEMLVTELKAEQPKLMAAVVDIKTQLMTITAGIERLQRKWEAAETDLCEKLGQLDEARRWLGSYLLEPEMLDDAEARERIQPWSDPEWNEARTQVFIEALRLHKSFIHCNAHRFRNNLMVAMDILSGKVSTSITSAGAQHAWASLFFIIPVISTTFASFDRLFRHLKREQLGWLIIDEAGQAIPQAAVGAIWRAKRTVALGDPMQLEPVVTLPLSVQQALRLHYEVDKAWIPGQVSLQQLADEVNPVGSNVDLRYGSMWVGSPLRVHKRCDKPMFDISNTVAYGGQMVFDTPIREPMELRPSTWIDVVSDEVDGHWVPAEGVQVRQLLHEIFACNEDMDRILILSPFRTVARRLWDLTKSNENVQVGTIHIAQGKEADVVVLVLGGNPERPGAFRWASARPNMVNVAVSRAKRRLYIVGNKTLWSKYPYYGDLAHILDLHGNAN</sequence>
<keyword evidence="3" id="KW-0378">Hydrolase</keyword>
<proteinExistence type="inferred from homology"/>
<dbReference type="Pfam" id="PF13087">
    <property type="entry name" value="AAA_12"/>
    <property type="match status" value="1"/>
</dbReference>
<dbReference type="Gene3D" id="3.40.50.300">
    <property type="entry name" value="P-loop containing nucleotide triphosphate hydrolases"/>
    <property type="match status" value="2"/>
</dbReference>
<evidence type="ECO:0000313" key="9">
    <source>
        <dbReference type="Proteomes" id="UP000215027"/>
    </source>
</evidence>
<dbReference type="Proteomes" id="UP000215027">
    <property type="component" value="Chromosome I"/>
</dbReference>
<name>A0A160T443_9CHLR</name>
<dbReference type="InterPro" id="IPR050534">
    <property type="entry name" value="Coronavir_polyprotein_1ab"/>
</dbReference>